<gene>
    <name evidence="2" type="ORF">EDD33_2490</name>
</gene>
<name>A0A3N2CVP7_9ACTN</name>
<feature type="transmembrane region" description="Helical" evidence="1">
    <location>
        <begin position="6"/>
        <end position="28"/>
    </location>
</feature>
<keyword evidence="1" id="KW-0812">Transmembrane</keyword>
<feature type="transmembrane region" description="Helical" evidence="1">
    <location>
        <begin position="112"/>
        <end position="129"/>
    </location>
</feature>
<dbReference type="EMBL" id="RKHO01000001">
    <property type="protein sequence ID" value="ROR91620.1"/>
    <property type="molecule type" value="Genomic_DNA"/>
</dbReference>
<dbReference type="PANTHER" id="PTHR38446">
    <property type="entry name" value="BLL0914 PROTEIN"/>
    <property type="match status" value="1"/>
</dbReference>
<organism evidence="2 3">
    <name type="scientific">Nocardioides aurantiacus</name>
    <dbReference type="NCBI Taxonomy" id="86796"/>
    <lineage>
        <taxon>Bacteria</taxon>
        <taxon>Bacillati</taxon>
        <taxon>Actinomycetota</taxon>
        <taxon>Actinomycetes</taxon>
        <taxon>Propionibacteriales</taxon>
        <taxon>Nocardioidaceae</taxon>
        <taxon>Nocardioides</taxon>
    </lineage>
</organism>
<keyword evidence="3" id="KW-1185">Reference proteome</keyword>
<protein>
    <submittedName>
        <fullName evidence="2">Putative membrane protein</fullName>
    </submittedName>
</protein>
<dbReference type="RefSeq" id="WP_123391217.1">
    <property type="nucleotide sequence ID" value="NZ_RKHO01000001.1"/>
</dbReference>
<keyword evidence="1" id="KW-1133">Transmembrane helix</keyword>
<evidence type="ECO:0000256" key="1">
    <source>
        <dbReference type="SAM" id="Phobius"/>
    </source>
</evidence>
<evidence type="ECO:0000313" key="2">
    <source>
        <dbReference type="EMBL" id="ROR91620.1"/>
    </source>
</evidence>
<reference evidence="2 3" key="1">
    <citation type="submission" date="2018-11" db="EMBL/GenBank/DDBJ databases">
        <title>Sequencing the genomes of 1000 actinobacteria strains.</title>
        <authorList>
            <person name="Klenk H.-P."/>
        </authorList>
    </citation>
    <scope>NUCLEOTIDE SEQUENCE [LARGE SCALE GENOMIC DNA]</scope>
    <source>
        <strain evidence="2 3">DSM 12652</strain>
    </source>
</reference>
<feature type="transmembrane region" description="Helical" evidence="1">
    <location>
        <begin position="57"/>
        <end position="75"/>
    </location>
</feature>
<feature type="transmembrane region" description="Helical" evidence="1">
    <location>
        <begin position="81"/>
        <end position="100"/>
    </location>
</feature>
<accession>A0A3N2CVP7</accession>
<dbReference type="PANTHER" id="PTHR38446:SF1">
    <property type="entry name" value="BLL0914 PROTEIN"/>
    <property type="match status" value="1"/>
</dbReference>
<proteinExistence type="predicted"/>
<comment type="caution">
    <text evidence="2">The sequence shown here is derived from an EMBL/GenBank/DDBJ whole genome shotgun (WGS) entry which is preliminary data.</text>
</comment>
<dbReference type="AlphaFoldDB" id="A0A3N2CVP7"/>
<dbReference type="OrthoDB" id="9803832at2"/>
<dbReference type="Pfam" id="PF06993">
    <property type="entry name" value="DUF1304"/>
    <property type="match status" value="1"/>
</dbReference>
<dbReference type="Proteomes" id="UP000281738">
    <property type="component" value="Unassembled WGS sequence"/>
</dbReference>
<keyword evidence="1" id="KW-0472">Membrane</keyword>
<dbReference type="InterPro" id="IPR009732">
    <property type="entry name" value="DUF1304"/>
</dbReference>
<sequence>MDALLVAAAVPAVLAALLHVYIFVLESLRWEDGATRRTFATTAEQASATREMAYNQGFYNLFLAVVTLVGVGLLAPVREAGVALVVAGTGSMLAAALVLITSDRTKARPAAVQGTLPAVTLVLLALAGLL</sequence>
<evidence type="ECO:0000313" key="3">
    <source>
        <dbReference type="Proteomes" id="UP000281738"/>
    </source>
</evidence>